<evidence type="ECO:0000313" key="6">
    <source>
        <dbReference type="Proteomes" id="UP001497516"/>
    </source>
</evidence>
<dbReference type="InterPro" id="IPR050502">
    <property type="entry name" value="Euk_RNA-bind_prot"/>
</dbReference>
<keyword evidence="1 2" id="KW-0694">RNA-binding</keyword>
<organism evidence="5 6">
    <name type="scientific">Linum trigynum</name>
    <dbReference type="NCBI Taxonomy" id="586398"/>
    <lineage>
        <taxon>Eukaryota</taxon>
        <taxon>Viridiplantae</taxon>
        <taxon>Streptophyta</taxon>
        <taxon>Embryophyta</taxon>
        <taxon>Tracheophyta</taxon>
        <taxon>Spermatophyta</taxon>
        <taxon>Magnoliopsida</taxon>
        <taxon>eudicotyledons</taxon>
        <taxon>Gunneridae</taxon>
        <taxon>Pentapetalae</taxon>
        <taxon>rosids</taxon>
        <taxon>fabids</taxon>
        <taxon>Malpighiales</taxon>
        <taxon>Linaceae</taxon>
        <taxon>Linum</taxon>
    </lineage>
</organism>
<dbReference type="GO" id="GO:0009535">
    <property type="term" value="C:chloroplast thylakoid membrane"/>
    <property type="evidence" value="ECO:0007669"/>
    <property type="project" value="TreeGrafter"/>
</dbReference>
<dbReference type="SUPFAM" id="SSF54928">
    <property type="entry name" value="RNA-binding domain, RBD"/>
    <property type="match status" value="2"/>
</dbReference>
<evidence type="ECO:0000256" key="2">
    <source>
        <dbReference type="PROSITE-ProRule" id="PRU00176"/>
    </source>
</evidence>
<keyword evidence="6" id="KW-1185">Reference proteome</keyword>
<evidence type="ECO:0000313" key="5">
    <source>
        <dbReference type="EMBL" id="CAL1398676.1"/>
    </source>
</evidence>
<sequence length="292" mass="32186">MATTRFGTSLTPPPLTGNTVAAPAKNPPVHFPTSSSRIFLQFQCSNPSPRCHSPTLDALISPFSVRPQTTGRSRAVFNEGSVLTEESSSVGFSGNGSRKEVRPCELYVCNLPRSCDIPQLAEIFKPYGTVVSVEVSKNPETGVSRGCGYVTMGSQSSARKAMHSLDGYDVEGREMRVRFSVDMTSGRRIERNEEVMTTASPSRTLIYESPYKLYVGNLAWTIRPDALRKKFSEFGNVVSARVLYDRKGGKNRAYGFISFSTSEEREASLCLDSTDFHGRVLVVRKGVDRQDL</sequence>
<feature type="domain" description="RRM" evidence="4">
    <location>
        <begin position="104"/>
        <end position="182"/>
    </location>
</feature>
<reference evidence="5 6" key="1">
    <citation type="submission" date="2024-04" db="EMBL/GenBank/DDBJ databases">
        <authorList>
            <person name="Fracassetti M."/>
        </authorList>
    </citation>
    <scope>NUCLEOTIDE SEQUENCE [LARGE SCALE GENOMIC DNA]</scope>
</reference>
<dbReference type="InterPro" id="IPR000504">
    <property type="entry name" value="RRM_dom"/>
</dbReference>
<dbReference type="GO" id="GO:1901259">
    <property type="term" value="P:chloroplast rRNA processing"/>
    <property type="evidence" value="ECO:0007669"/>
    <property type="project" value="TreeGrafter"/>
</dbReference>
<dbReference type="GO" id="GO:0003729">
    <property type="term" value="F:mRNA binding"/>
    <property type="evidence" value="ECO:0007669"/>
    <property type="project" value="TreeGrafter"/>
</dbReference>
<accession>A0AAV2FK50</accession>
<evidence type="ECO:0000259" key="4">
    <source>
        <dbReference type="PROSITE" id="PS50102"/>
    </source>
</evidence>
<feature type="compositionally biased region" description="Polar residues" evidence="3">
    <location>
        <begin position="1"/>
        <end position="10"/>
    </location>
</feature>
<feature type="region of interest" description="Disordered" evidence="3">
    <location>
        <begin position="1"/>
        <end position="26"/>
    </location>
</feature>
<dbReference type="PANTHER" id="PTHR48025:SF7">
    <property type="entry name" value="RNA-BINDING (RRM_RBD_RNP MOTIFS) FAMILY PROTEIN"/>
    <property type="match status" value="1"/>
</dbReference>
<dbReference type="PANTHER" id="PTHR48025">
    <property type="entry name" value="OS02G0815200 PROTEIN"/>
    <property type="match status" value="1"/>
</dbReference>
<evidence type="ECO:0000256" key="3">
    <source>
        <dbReference type="SAM" id="MobiDB-lite"/>
    </source>
</evidence>
<gene>
    <name evidence="5" type="ORF">LTRI10_LOCUS38895</name>
</gene>
<dbReference type="PROSITE" id="PS50102">
    <property type="entry name" value="RRM"/>
    <property type="match status" value="2"/>
</dbReference>
<name>A0AAV2FK50_9ROSI</name>
<dbReference type="AlphaFoldDB" id="A0AAV2FK50"/>
<dbReference type="Gene3D" id="3.30.70.330">
    <property type="match status" value="2"/>
</dbReference>
<proteinExistence type="predicted"/>
<dbReference type="EMBL" id="OZ034820">
    <property type="protein sequence ID" value="CAL1398676.1"/>
    <property type="molecule type" value="Genomic_DNA"/>
</dbReference>
<evidence type="ECO:0000256" key="1">
    <source>
        <dbReference type="ARBA" id="ARBA00022884"/>
    </source>
</evidence>
<feature type="domain" description="RRM" evidence="4">
    <location>
        <begin position="211"/>
        <end position="288"/>
    </location>
</feature>
<dbReference type="Proteomes" id="UP001497516">
    <property type="component" value="Chromosome 7"/>
</dbReference>
<dbReference type="SMART" id="SM00360">
    <property type="entry name" value="RRM"/>
    <property type="match status" value="2"/>
</dbReference>
<protein>
    <recommendedName>
        <fullName evidence="4">RRM domain-containing protein</fullName>
    </recommendedName>
</protein>
<dbReference type="InterPro" id="IPR012677">
    <property type="entry name" value="Nucleotide-bd_a/b_plait_sf"/>
</dbReference>
<dbReference type="InterPro" id="IPR035979">
    <property type="entry name" value="RBD_domain_sf"/>
</dbReference>
<dbReference type="Pfam" id="PF00076">
    <property type="entry name" value="RRM_1"/>
    <property type="match status" value="2"/>
</dbReference>